<sequence>MVALPIDTAKFTGIICAVAPTPRIANRATGQVRVDRDTGQTVYQVGLCLMSGRSADVVTVNVPGEPSGVQNGVPVQVRDLVATPWENEGRHGVSFRATEIKPLTAPAASSASGSSVTASGKGAGQ</sequence>
<reference evidence="2 3" key="1">
    <citation type="journal article" date="2016" name="Front. Microbiol.">
        <title>Comparative Genomics Analysis of Streptomyces Species Reveals Their Adaptation to the Marine Environment and Their Diversity at the Genomic Level.</title>
        <authorList>
            <person name="Tian X."/>
            <person name="Zhang Z."/>
            <person name="Yang T."/>
            <person name="Chen M."/>
            <person name="Li J."/>
            <person name="Chen F."/>
            <person name="Yang J."/>
            <person name="Li W."/>
            <person name="Zhang B."/>
            <person name="Zhang Z."/>
            <person name="Wu J."/>
            <person name="Zhang C."/>
            <person name="Long L."/>
            <person name="Xiao J."/>
        </authorList>
    </citation>
    <scope>NUCLEOTIDE SEQUENCE [LARGE SCALE GENOMIC DNA]</scope>
    <source>
        <strain evidence="2 3">SCSIO M10379</strain>
    </source>
</reference>
<evidence type="ECO:0008006" key="4">
    <source>
        <dbReference type="Google" id="ProtNLM"/>
    </source>
</evidence>
<dbReference type="AlphaFoldDB" id="A0A1E7K8S6"/>
<dbReference type="RefSeq" id="WP_069992815.1">
    <property type="nucleotide sequence ID" value="NZ_LJGV01000022.1"/>
</dbReference>
<comment type="caution">
    <text evidence="2">The sequence shown here is derived from an EMBL/GenBank/DDBJ whole genome shotgun (WGS) entry which is preliminary data.</text>
</comment>
<evidence type="ECO:0000313" key="3">
    <source>
        <dbReference type="Proteomes" id="UP000175829"/>
    </source>
</evidence>
<dbReference type="EMBL" id="LJGV01000022">
    <property type="protein sequence ID" value="OEV00328.1"/>
    <property type="molecule type" value="Genomic_DNA"/>
</dbReference>
<dbReference type="PATRIC" id="fig|943816.4.peg.4324"/>
<name>A0A1E7K8S6_9ACTN</name>
<dbReference type="Proteomes" id="UP000175829">
    <property type="component" value="Unassembled WGS sequence"/>
</dbReference>
<feature type="compositionally biased region" description="Low complexity" evidence="1">
    <location>
        <begin position="105"/>
        <end position="125"/>
    </location>
</feature>
<feature type="region of interest" description="Disordered" evidence="1">
    <location>
        <begin position="104"/>
        <end position="125"/>
    </location>
</feature>
<proteinExistence type="predicted"/>
<protein>
    <recommendedName>
        <fullName evidence="4">Regulatory protein</fullName>
    </recommendedName>
</protein>
<accession>A0A1E7K8S6</accession>
<evidence type="ECO:0000256" key="1">
    <source>
        <dbReference type="SAM" id="MobiDB-lite"/>
    </source>
</evidence>
<evidence type="ECO:0000313" key="2">
    <source>
        <dbReference type="EMBL" id="OEV00328.1"/>
    </source>
</evidence>
<gene>
    <name evidence="2" type="ORF">AN217_23820</name>
</gene>
<organism evidence="2 3">
    <name type="scientific">Streptomyces qinglanensis</name>
    <dbReference type="NCBI Taxonomy" id="943816"/>
    <lineage>
        <taxon>Bacteria</taxon>
        <taxon>Bacillati</taxon>
        <taxon>Actinomycetota</taxon>
        <taxon>Actinomycetes</taxon>
        <taxon>Kitasatosporales</taxon>
        <taxon>Streptomycetaceae</taxon>
        <taxon>Streptomyces</taxon>
    </lineage>
</organism>